<accession>A0A813GA20</accession>
<feature type="transmembrane region" description="Helical" evidence="5">
    <location>
        <begin position="176"/>
        <end position="193"/>
    </location>
</feature>
<feature type="transmembrane region" description="Helical" evidence="5">
    <location>
        <begin position="295"/>
        <end position="317"/>
    </location>
</feature>
<sequence>MGIEAGSSKLLLRAALLDAPGKWAGVEEKLTFWEATISLSVSMLGTGIVVFPYSFALCGYVVGPIALIALGVLAYLSFLSLIRCTAKMHVTSYAGLLQALPSAWGHYTNASLWLLLVLTSAAYVLVTSDIIRSFALRDDAEVPVVLQSPILFAVVLAVSFPFCLCKSLHGLSATSAYCSFAIVAAVALILNDLCEIARGDPLPPSLAVTGSAQPRSVVIALPILGCGMFGHMNTSQMYAELQSDVKPKAHRIALLCCMIAVAMYMLVGAAGYAAFGRGTQPDILAQIAARRGESLSVVLIQGLLASYVMLKTPLLILPLRSLTLMLFHPTSAAGPPDLSGRSHVALTFALLACVYAAAIAMPDLGQLLQLLGAVCVIPICFVVPARLAWTIEVPRPTPRCLVMASVGILASALSLLQSIVA</sequence>
<dbReference type="Proteomes" id="UP000626109">
    <property type="component" value="Unassembled WGS sequence"/>
</dbReference>
<dbReference type="Proteomes" id="UP000654075">
    <property type="component" value="Unassembled WGS sequence"/>
</dbReference>
<dbReference type="EMBL" id="CAJNNV010028261">
    <property type="protein sequence ID" value="CAE8623908.1"/>
    <property type="molecule type" value="Genomic_DNA"/>
</dbReference>
<feature type="transmembrane region" description="Helical" evidence="5">
    <location>
        <begin position="146"/>
        <end position="164"/>
    </location>
</feature>
<feature type="transmembrane region" description="Helical" evidence="5">
    <location>
        <begin position="61"/>
        <end position="82"/>
    </location>
</feature>
<keyword evidence="2 5" id="KW-0812">Transmembrane</keyword>
<organism evidence="7 9">
    <name type="scientific">Polarella glacialis</name>
    <name type="common">Dinoflagellate</name>
    <dbReference type="NCBI Taxonomy" id="89957"/>
    <lineage>
        <taxon>Eukaryota</taxon>
        <taxon>Sar</taxon>
        <taxon>Alveolata</taxon>
        <taxon>Dinophyceae</taxon>
        <taxon>Suessiales</taxon>
        <taxon>Suessiaceae</taxon>
        <taxon>Polarella</taxon>
    </lineage>
</organism>
<protein>
    <recommendedName>
        <fullName evidence="6">Amino acid transporter transmembrane domain-containing protein</fullName>
    </recommendedName>
</protein>
<keyword evidence="3 5" id="KW-1133">Transmembrane helix</keyword>
<feature type="transmembrane region" description="Helical" evidence="5">
    <location>
        <begin position="252"/>
        <end position="275"/>
    </location>
</feature>
<dbReference type="Gene3D" id="1.20.1740.10">
    <property type="entry name" value="Amino acid/polyamine transporter I"/>
    <property type="match status" value="1"/>
</dbReference>
<evidence type="ECO:0000313" key="7">
    <source>
        <dbReference type="EMBL" id="CAE8623908.1"/>
    </source>
</evidence>
<evidence type="ECO:0000256" key="2">
    <source>
        <dbReference type="ARBA" id="ARBA00022692"/>
    </source>
</evidence>
<evidence type="ECO:0000256" key="5">
    <source>
        <dbReference type="SAM" id="Phobius"/>
    </source>
</evidence>
<feature type="domain" description="Amino acid transporter transmembrane" evidence="6">
    <location>
        <begin position="29"/>
        <end position="387"/>
    </location>
</feature>
<reference evidence="7" key="1">
    <citation type="submission" date="2021-02" db="EMBL/GenBank/DDBJ databases">
        <authorList>
            <person name="Dougan E. K."/>
            <person name="Rhodes N."/>
            <person name="Thang M."/>
            <person name="Chan C."/>
        </authorList>
    </citation>
    <scope>NUCLEOTIDE SEQUENCE</scope>
</reference>
<evidence type="ECO:0000256" key="1">
    <source>
        <dbReference type="ARBA" id="ARBA00004141"/>
    </source>
</evidence>
<feature type="transmembrane region" description="Helical" evidence="5">
    <location>
        <begin position="103"/>
        <end position="126"/>
    </location>
</feature>
<evidence type="ECO:0000256" key="3">
    <source>
        <dbReference type="ARBA" id="ARBA00022989"/>
    </source>
</evidence>
<feature type="transmembrane region" description="Helical" evidence="5">
    <location>
        <begin position="344"/>
        <end position="361"/>
    </location>
</feature>
<feature type="transmembrane region" description="Helical" evidence="5">
    <location>
        <begin position="401"/>
        <end position="420"/>
    </location>
</feature>
<evidence type="ECO:0000313" key="8">
    <source>
        <dbReference type="EMBL" id="CAE8733422.1"/>
    </source>
</evidence>
<keyword evidence="9" id="KW-1185">Reference proteome</keyword>
<dbReference type="GO" id="GO:0015179">
    <property type="term" value="F:L-amino acid transmembrane transporter activity"/>
    <property type="evidence" value="ECO:0007669"/>
    <property type="project" value="TreeGrafter"/>
</dbReference>
<feature type="transmembrane region" description="Helical" evidence="5">
    <location>
        <begin position="367"/>
        <end position="389"/>
    </location>
</feature>
<dbReference type="OrthoDB" id="655540at2759"/>
<proteinExistence type="predicted"/>
<dbReference type="Pfam" id="PF01490">
    <property type="entry name" value="Aa_trans"/>
    <property type="match status" value="1"/>
</dbReference>
<evidence type="ECO:0000259" key="6">
    <source>
        <dbReference type="Pfam" id="PF01490"/>
    </source>
</evidence>
<feature type="transmembrane region" description="Helical" evidence="5">
    <location>
        <begin position="32"/>
        <end position="55"/>
    </location>
</feature>
<dbReference type="GO" id="GO:0016020">
    <property type="term" value="C:membrane"/>
    <property type="evidence" value="ECO:0007669"/>
    <property type="project" value="UniProtKB-SubCell"/>
</dbReference>
<gene>
    <name evidence="7" type="ORF">PGLA1383_LOCUS41119</name>
    <name evidence="8" type="ORF">PGLA2088_LOCUS46829</name>
</gene>
<evidence type="ECO:0000256" key="4">
    <source>
        <dbReference type="ARBA" id="ARBA00023136"/>
    </source>
</evidence>
<keyword evidence="4 5" id="KW-0472">Membrane</keyword>
<dbReference type="AlphaFoldDB" id="A0A813GA20"/>
<dbReference type="OMA" id="ITHIAAY"/>
<dbReference type="InterPro" id="IPR013057">
    <property type="entry name" value="AA_transpt_TM"/>
</dbReference>
<dbReference type="PANTHER" id="PTHR22950">
    <property type="entry name" value="AMINO ACID TRANSPORTER"/>
    <property type="match status" value="1"/>
</dbReference>
<dbReference type="EMBL" id="CAJNNW010036332">
    <property type="protein sequence ID" value="CAE8733422.1"/>
    <property type="molecule type" value="Genomic_DNA"/>
</dbReference>
<comment type="caution">
    <text evidence="7">The sequence shown here is derived from an EMBL/GenBank/DDBJ whole genome shotgun (WGS) entry which is preliminary data.</text>
</comment>
<comment type="subcellular location">
    <subcellularLocation>
        <location evidence="1">Membrane</location>
        <topology evidence="1">Multi-pass membrane protein</topology>
    </subcellularLocation>
</comment>
<name>A0A813GA20_POLGL</name>
<evidence type="ECO:0000313" key="9">
    <source>
        <dbReference type="Proteomes" id="UP000654075"/>
    </source>
</evidence>